<dbReference type="CDD" id="cd20553">
    <property type="entry name" value="CYCLIN_TFIIIB90_rpt1"/>
    <property type="match status" value="1"/>
</dbReference>
<dbReference type="PANTHER" id="PTHR11618">
    <property type="entry name" value="TRANSCRIPTION INITIATION FACTOR IIB-RELATED"/>
    <property type="match status" value="1"/>
</dbReference>
<dbReference type="Pfam" id="PF08271">
    <property type="entry name" value="Zn_Ribbon_TF"/>
    <property type="match status" value="1"/>
</dbReference>
<evidence type="ECO:0000256" key="1">
    <source>
        <dbReference type="ARBA" id="ARBA00004123"/>
    </source>
</evidence>
<comment type="caution">
    <text evidence="14">The sequence shown here is derived from an EMBL/GenBank/DDBJ whole genome shotgun (WGS) entry which is preliminary data.</text>
</comment>
<feature type="compositionally biased region" description="Basic residues" evidence="12">
    <location>
        <begin position="295"/>
        <end position="305"/>
    </location>
</feature>
<dbReference type="GO" id="GO:0001006">
    <property type="term" value="F:RNA polymerase III type 3 promoter sequence-specific DNA binding"/>
    <property type="evidence" value="ECO:0007669"/>
    <property type="project" value="TreeGrafter"/>
</dbReference>
<organism evidence="14 15">
    <name type="scientific">Protomyces lactucae-debilis</name>
    <dbReference type="NCBI Taxonomy" id="2754530"/>
    <lineage>
        <taxon>Eukaryota</taxon>
        <taxon>Fungi</taxon>
        <taxon>Dikarya</taxon>
        <taxon>Ascomycota</taxon>
        <taxon>Taphrinomycotina</taxon>
        <taxon>Taphrinomycetes</taxon>
        <taxon>Taphrinales</taxon>
        <taxon>Protomycetaceae</taxon>
        <taxon>Protomyces</taxon>
    </lineage>
</organism>
<evidence type="ECO:0000256" key="7">
    <source>
        <dbReference type="ARBA" id="ARBA00023159"/>
    </source>
</evidence>
<protein>
    <recommendedName>
        <fullName evidence="10">B-related factor 1</fullName>
    </recommendedName>
</protein>
<keyword evidence="5" id="KW-0862">Zinc</keyword>
<dbReference type="Gene3D" id="2.20.25.10">
    <property type="match status" value="1"/>
</dbReference>
<comment type="subcellular location">
    <subcellularLocation>
        <location evidence="1">Nucleus</location>
    </subcellularLocation>
</comment>
<accession>A0A1Y2FKB8</accession>
<dbReference type="Proteomes" id="UP000193685">
    <property type="component" value="Unassembled WGS sequence"/>
</dbReference>
<evidence type="ECO:0000313" key="15">
    <source>
        <dbReference type="Proteomes" id="UP000193685"/>
    </source>
</evidence>
<dbReference type="InterPro" id="IPR013137">
    <property type="entry name" value="Znf_TFIIB"/>
</dbReference>
<dbReference type="GO" id="GO:0005634">
    <property type="term" value="C:nucleus"/>
    <property type="evidence" value="ECO:0007669"/>
    <property type="project" value="UniProtKB-SubCell"/>
</dbReference>
<keyword evidence="8" id="KW-0804">Transcription</keyword>
<evidence type="ECO:0000256" key="4">
    <source>
        <dbReference type="ARBA" id="ARBA00022771"/>
    </source>
</evidence>
<dbReference type="InterPro" id="IPR013150">
    <property type="entry name" value="TFIIB_cyclin"/>
</dbReference>
<keyword evidence="9" id="KW-0539">Nucleus</keyword>
<dbReference type="GO" id="GO:0000995">
    <property type="term" value="F:RNA polymerase III general transcription initiation factor activity"/>
    <property type="evidence" value="ECO:0007669"/>
    <property type="project" value="TreeGrafter"/>
</dbReference>
<evidence type="ECO:0000256" key="3">
    <source>
        <dbReference type="ARBA" id="ARBA00022723"/>
    </source>
</evidence>
<evidence type="ECO:0000256" key="6">
    <source>
        <dbReference type="ARBA" id="ARBA00023015"/>
    </source>
</evidence>
<dbReference type="Gene3D" id="1.10.472.10">
    <property type="entry name" value="Cyclin-like"/>
    <property type="match status" value="2"/>
</dbReference>
<dbReference type="GO" id="GO:0000126">
    <property type="term" value="C:transcription factor TFIIIB complex"/>
    <property type="evidence" value="ECO:0007669"/>
    <property type="project" value="UniProtKB-ARBA"/>
</dbReference>
<keyword evidence="7" id="KW-0010">Activator</keyword>
<evidence type="ECO:0000256" key="10">
    <source>
        <dbReference type="ARBA" id="ARBA00031009"/>
    </source>
</evidence>
<sequence length="483" mass="53133">MAVCPNCGSGQTESNASSGATYCTSCGTVIEENTIVSEITFGESSSGAAIVQGAFIGDGATGARISGPFRNQSSENSRDQTMRKGRQRINALANAMRLSERLAEKGVRFFQLAVNNGFIQGRRSQYVVASCLYITCRMEKTSHMLIDFSDVLNINVFVLGSTFLKFVKVLHLSIPLVDPSLYITRFAGMLEFGDDTQKVAHDATRLVARMKRDWLDCGRRPAGVCGAALAIAARMNDYRRTMAEIVYVVKVAEETVQSRLQEFSMTPSGELSVDDFRSVWLEREEMPPSFGPTKKTGKGKSKRQRAAGAQADVLPIDPTAPDPVTGDPSEIPNDAVSLEIAKEMEGVLQDSQTKELEGELAAKKRSEREASRLANPEGSNLSDVDDDEIDGVLLDEESIKIKTQVWMELNKDYLAAQEQKKLKADTDRKQGIRAPSKKKRRMKPRDSSAPNLPESPAESARQLVEERKLSKKINYEALDALFA</sequence>
<evidence type="ECO:0000256" key="5">
    <source>
        <dbReference type="ARBA" id="ARBA00022833"/>
    </source>
</evidence>
<gene>
    <name evidence="14" type="ORF">BCR37DRAFT_346114</name>
</gene>
<dbReference type="Pfam" id="PF00382">
    <property type="entry name" value="TFIIB"/>
    <property type="match status" value="2"/>
</dbReference>
<feature type="compositionally biased region" description="Basic and acidic residues" evidence="12">
    <location>
        <begin position="419"/>
        <end position="430"/>
    </location>
</feature>
<dbReference type="AlphaFoldDB" id="A0A1Y2FKB8"/>
<evidence type="ECO:0000313" key="14">
    <source>
        <dbReference type="EMBL" id="ORY83666.1"/>
    </source>
</evidence>
<dbReference type="Pfam" id="PF07741">
    <property type="entry name" value="BRF1"/>
    <property type="match status" value="1"/>
</dbReference>
<keyword evidence="3" id="KW-0479">Metal-binding</keyword>
<keyword evidence="15" id="KW-1185">Reference proteome</keyword>
<dbReference type="GO" id="GO:0017025">
    <property type="term" value="F:TBP-class protein binding"/>
    <property type="evidence" value="ECO:0007669"/>
    <property type="project" value="InterPro"/>
</dbReference>
<dbReference type="Gene3D" id="1.20.5.650">
    <property type="entry name" value="Single helix bin"/>
    <property type="match status" value="1"/>
</dbReference>
<feature type="region of interest" description="Disordered" evidence="12">
    <location>
        <begin position="419"/>
        <end position="463"/>
    </location>
</feature>
<dbReference type="GO" id="GO:0097550">
    <property type="term" value="C:transcription preinitiation complex"/>
    <property type="evidence" value="ECO:0007669"/>
    <property type="project" value="TreeGrafter"/>
</dbReference>
<dbReference type="PANTHER" id="PTHR11618:SF4">
    <property type="entry name" value="TRANSCRIPTION FACTOR IIIB 90 KDA SUBUNIT"/>
    <property type="match status" value="1"/>
</dbReference>
<dbReference type="GeneID" id="63784262"/>
<dbReference type="InterPro" id="IPR000812">
    <property type="entry name" value="TFIIB"/>
</dbReference>
<dbReference type="SUPFAM" id="SSF47954">
    <property type="entry name" value="Cyclin-like"/>
    <property type="match status" value="2"/>
</dbReference>
<dbReference type="InterPro" id="IPR013763">
    <property type="entry name" value="Cyclin-like_dom"/>
</dbReference>
<dbReference type="EMBL" id="MCFI01000007">
    <property type="protein sequence ID" value="ORY83666.1"/>
    <property type="molecule type" value="Genomic_DNA"/>
</dbReference>
<dbReference type="RefSeq" id="XP_040725961.1">
    <property type="nucleotide sequence ID" value="XM_040867663.1"/>
</dbReference>
<proteinExistence type="inferred from homology"/>
<evidence type="ECO:0000256" key="9">
    <source>
        <dbReference type="ARBA" id="ARBA00023242"/>
    </source>
</evidence>
<evidence type="ECO:0000256" key="8">
    <source>
        <dbReference type="ARBA" id="ARBA00023163"/>
    </source>
</evidence>
<evidence type="ECO:0000259" key="13">
    <source>
        <dbReference type="PROSITE" id="PS51134"/>
    </source>
</evidence>
<dbReference type="FunFam" id="1.10.472.10:FF:000002">
    <property type="entry name" value="Transcription factor IIIB 90 kDa subunit"/>
    <property type="match status" value="1"/>
</dbReference>
<dbReference type="OrthoDB" id="511529at2759"/>
<dbReference type="GO" id="GO:0008270">
    <property type="term" value="F:zinc ion binding"/>
    <property type="evidence" value="ECO:0007669"/>
    <property type="project" value="UniProtKB-KW"/>
</dbReference>
<dbReference type="PRINTS" id="PR00685">
    <property type="entry name" value="TIFACTORIIB"/>
</dbReference>
<feature type="region of interest" description="Disordered" evidence="12">
    <location>
        <begin position="283"/>
        <end position="330"/>
    </location>
</feature>
<evidence type="ECO:0000256" key="2">
    <source>
        <dbReference type="ARBA" id="ARBA00010857"/>
    </source>
</evidence>
<dbReference type="FunFam" id="1.10.472.10:FF:000007">
    <property type="entry name" value="Transcription factor IIIB 90 kDa subunit"/>
    <property type="match status" value="1"/>
</dbReference>
<name>A0A1Y2FKB8_PROLT</name>
<dbReference type="GO" id="GO:0006384">
    <property type="term" value="P:transcription initiation at RNA polymerase III promoter"/>
    <property type="evidence" value="ECO:0007669"/>
    <property type="project" value="UniProtKB-ARBA"/>
</dbReference>
<feature type="region of interest" description="Disordered" evidence="12">
    <location>
        <begin position="348"/>
        <end position="389"/>
    </location>
</feature>
<dbReference type="InterPro" id="IPR011665">
    <property type="entry name" value="BRF1_TBP-bd_dom"/>
</dbReference>
<dbReference type="OMA" id="EPPCKVM"/>
<reference evidence="14 15" key="1">
    <citation type="submission" date="2016-07" db="EMBL/GenBank/DDBJ databases">
        <title>Pervasive Adenine N6-methylation of Active Genes in Fungi.</title>
        <authorList>
            <consortium name="DOE Joint Genome Institute"/>
            <person name="Mondo S.J."/>
            <person name="Dannebaum R.O."/>
            <person name="Kuo R.C."/>
            <person name="Labutti K."/>
            <person name="Haridas S."/>
            <person name="Kuo A."/>
            <person name="Salamov A."/>
            <person name="Ahrendt S.R."/>
            <person name="Lipzen A."/>
            <person name="Sullivan W."/>
            <person name="Andreopoulos W.B."/>
            <person name="Clum A."/>
            <person name="Lindquist E."/>
            <person name="Daum C."/>
            <person name="Ramamoorthy G.K."/>
            <person name="Gryganskyi A."/>
            <person name="Culley D."/>
            <person name="Magnuson J.K."/>
            <person name="James T.Y."/>
            <person name="O'Malley M.A."/>
            <person name="Stajich J.E."/>
            <person name="Spatafora J.W."/>
            <person name="Visel A."/>
            <person name="Grigoriev I.V."/>
        </authorList>
    </citation>
    <scope>NUCLEOTIDE SEQUENCE [LARGE SCALE GENOMIC DNA]</scope>
    <source>
        <strain evidence="14 15">12-1054</strain>
    </source>
</reference>
<evidence type="ECO:0000256" key="12">
    <source>
        <dbReference type="SAM" id="MobiDB-lite"/>
    </source>
</evidence>
<evidence type="ECO:0000256" key="11">
    <source>
        <dbReference type="PROSITE-ProRule" id="PRU00469"/>
    </source>
</evidence>
<dbReference type="CDD" id="cd20554">
    <property type="entry name" value="CYCLIN_TFIIIB90_rpt2"/>
    <property type="match status" value="1"/>
</dbReference>
<dbReference type="SMART" id="SM00385">
    <property type="entry name" value="CYCLIN"/>
    <property type="match status" value="2"/>
</dbReference>
<dbReference type="PROSITE" id="PS51134">
    <property type="entry name" value="ZF_TFIIB"/>
    <property type="match status" value="1"/>
</dbReference>
<feature type="domain" description="TFIIB-type" evidence="13">
    <location>
        <begin position="1"/>
        <end position="31"/>
    </location>
</feature>
<feature type="compositionally biased region" description="Basic and acidic residues" evidence="12">
    <location>
        <begin position="352"/>
        <end position="371"/>
    </location>
</feature>
<dbReference type="STRING" id="56484.A0A1Y2FKB8"/>
<comment type="similarity">
    <text evidence="2">Belongs to the TFIIB family.</text>
</comment>
<keyword evidence="6" id="KW-0805">Transcription regulation</keyword>
<dbReference type="InterPro" id="IPR036915">
    <property type="entry name" value="Cyclin-like_sf"/>
</dbReference>
<dbReference type="SUPFAM" id="SSF57783">
    <property type="entry name" value="Zinc beta-ribbon"/>
    <property type="match status" value="1"/>
</dbReference>
<keyword evidence="4 11" id="KW-0863">Zinc-finger</keyword>
<dbReference type="GO" id="GO:0070897">
    <property type="term" value="P:transcription preinitiation complex assembly"/>
    <property type="evidence" value="ECO:0007669"/>
    <property type="project" value="InterPro"/>
</dbReference>